<dbReference type="OrthoDB" id="7759904at2759"/>
<dbReference type="AlphaFoldDB" id="A0A8S9X0K2"/>
<dbReference type="SUPFAM" id="SSF48403">
    <property type="entry name" value="Ankyrin repeat"/>
    <property type="match status" value="2"/>
</dbReference>
<evidence type="ECO:0000256" key="3">
    <source>
        <dbReference type="PROSITE-ProRule" id="PRU00023"/>
    </source>
</evidence>
<feature type="transmembrane region" description="Helical" evidence="4">
    <location>
        <begin position="672"/>
        <end position="691"/>
    </location>
</feature>
<gene>
    <name evidence="5" type="ORF">GE061_004390</name>
</gene>
<proteinExistence type="predicted"/>
<keyword evidence="1" id="KW-0677">Repeat</keyword>
<feature type="repeat" description="ANK" evidence="3">
    <location>
        <begin position="474"/>
        <end position="506"/>
    </location>
</feature>
<keyword evidence="4" id="KW-1133">Transmembrane helix</keyword>
<evidence type="ECO:0000256" key="1">
    <source>
        <dbReference type="ARBA" id="ARBA00022737"/>
    </source>
</evidence>
<dbReference type="Gene3D" id="1.25.40.20">
    <property type="entry name" value="Ankyrin repeat-containing domain"/>
    <property type="match status" value="3"/>
</dbReference>
<feature type="transmembrane region" description="Helical" evidence="4">
    <location>
        <begin position="703"/>
        <end position="721"/>
    </location>
</feature>
<feature type="repeat" description="ANK" evidence="3">
    <location>
        <begin position="38"/>
        <end position="63"/>
    </location>
</feature>
<dbReference type="PANTHER" id="PTHR24198:SF194">
    <property type="entry name" value="INVERSIN-A"/>
    <property type="match status" value="1"/>
</dbReference>
<evidence type="ECO:0000313" key="6">
    <source>
        <dbReference type="Proteomes" id="UP000466442"/>
    </source>
</evidence>
<feature type="transmembrane region" description="Helical" evidence="4">
    <location>
        <begin position="741"/>
        <end position="767"/>
    </location>
</feature>
<sequence>MMTGTSILHIASRYPHGLLGKLLAYSHMKALIDAPDNKGATPLIVAVWYENLETVRLLLKTGAKTRNSLHESGKTALHIASSLKDETILDEILKYNDSPYFLDAFDKSGNTALLTSAMFDTKCSQSLLKAGANHHDRNKNTGRNILHLAVLYQRRELVEFLVTAYPEIAFITALDANGDSPLKLALELKDTETVMILLQSVAGEKLVDDFPDSLIMAIRIGKEELFDQVLKLSSIDRVTSYCNDEGETALSVAASNGLVVIVERLLQSGVKPFLRGKVCSKSIIGSIIENLNNVCITKLLLDAMHEELSEASDRDTKDLYEAILRRSSLGNFIVFQQSVLFDRIDDSHESPLFYIVRTGNYGALLALLLSRGCSQRDWISFSSGLPSEIDLLRLYLKQELYASDIYILTGTLPDNPRSNLHPPQDHLFENNSDNRNIFHACALGGNLNSVIFVYEYCEIFHPKECKKLDESDSTGSTPLLLAILNKSQDVAAYLVQKGANLIKHNLNGESPIQAIAKHIPEHQSLLIDLMTQCIVSEQNIISAHGQIQHPRFSLHMYLLHPKNAKNVTDVGFEICKLDYFKYQNILCHPLLDYFVWYLWEEIGQLMRIRFYIGTCSTVFFSVFVTLKYCIIVPPYWKLLQTVFWWLSIWFAKLCLLFHLPICYVHARFIRRLMLMSTVVTPVLEITYLILYQQDEEDRTSLEIGGTAILAAWLSLLFHGVATPDDGIQIMTFWMIFQEMCVVLPTFCIISFAFTLYFFTLFNGYLMFNNPMHSFLFTAFQIPQGSIDILPSLYDQSDEETFTFANSTAEDFGILDGTINEPVLMKLELRTMIVEGMTVLFYLLASTALTNMLTALAIRAGEEHLMAKPAKTTARKMSRIHEWEEFVNSKFYTFLYKCKALWIVGVHPKLKEIFAVPQVMHPVKTTEGYDIFRMKKFLMENEDLLSNKEIPYLLQLLRDEFQRNSET</sequence>
<dbReference type="PANTHER" id="PTHR24198">
    <property type="entry name" value="ANKYRIN REPEAT AND PROTEIN KINASE DOMAIN-CONTAINING PROTEIN"/>
    <property type="match status" value="1"/>
</dbReference>
<evidence type="ECO:0000256" key="4">
    <source>
        <dbReference type="SAM" id="Phobius"/>
    </source>
</evidence>
<feature type="transmembrane region" description="Helical" evidence="4">
    <location>
        <begin position="642"/>
        <end position="665"/>
    </location>
</feature>
<name>A0A8S9X0K2_APOLU</name>
<dbReference type="EMBL" id="WIXP02000012">
    <property type="protein sequence ID" value="KAF6201994.1"/>
    <property type="molecule type" value="Genomic_DNA"/>
</dbReference>
<evidence type="ECO:0000313" key="5">
    <source>
        <dbReference type="EMBL" id="KAF6201994.1"/>
    </source>
</evidence>
<keyword evidence="2 3" id="KW-0040">ANK repeat</keyword>
<accession>A0A8S9X0K2</accession>
<dbReference type="InterPro" id="IPR002110">
    <property type="entry name" value="Ankyrin_rpt"/>
</dbReference>
<dbReference type="SMART" id="SM00248">
    <property type="entry name" value="ANK"/>
    <property type="match status" value="9"/>
</dbReference>
<comment type="caution">
    <text evidence="5">The sequence shown here is derived from an EMBL/GenBank/DDBJ whole genome shotgun (WGS) entry which is preliminary data.</text>
</comment>
<protein>
    <recommendedName>
        <fullName evidence="7">Ion transport domain-containing protein</fullName>
    </recommendedName>
</protein>
<evidence type="ECO:0008006" key="7">
    <source>
        <dbReference type="Google" id="ProtNLM"/>
    </source>
</evidence>
<dbReference type="Pfam" id="PF12796">
    <property type="entry name" value="Ank_2"/>
    <property type="match status" value="1"/>
</dbReference>
<dbReference type="PROSITE" id="PS50297">
    <property type="entry name" value="ANK_REP_REGION"/>
    <property type="match status" value="3"/>
</dbReference>
<keyword evidence="4" id="KW-0812">Transmembrane</keyword>
<reference evidence="5" key="1">
    <citation type="journal article" date="2021" name="Mol. Ecol. Resour.">
        <title>Apolygus lucorum genome provides insights into omnivorousness and mesophyll feeding.</title>
        <authorList>
            <person name="Liu Y."/>
            <person name="Liu H."/>
            <person name="Wang H."/>
            <person name="Huang T."/>
            <person name="Liu B."/>
            <person name="Yang B."/>
            <person name="Yin L."/>
            <person name="Li B."/>
            <person name="Zhang Y."/>
            <person name="Zhang S."/>
            <person name="Jiang F."/>
            <person name="Zhang X."/>
            <person name="Ren Y."/>
            <person name="Wang B."/>
            <person name="Wang S."/>
            <person name="Lu Y."/>
            <person name="Wu K."/>
            <person name="Fan W."/>
            <person name="Wang G."/>
        </authorList>
    </citation>
    <scope>NUCLEOTIDE SEQUENCE</scope>
    <source>
        <strain evidence="5">12Hb</strain>
    </source>
</reference>
<dbReference type="InterPro" id="IPR036770">
    <property type="entry name" value="Ankyrin_rpt-contain_sf"/>
</dbReference>
<evidence type="ECO:0000256" key="2">
    <source>
        <dbReference type="ARBA" id="ARBA00023043"/>
    </source>
</evidence>
<organism evidence="5 6">
    <name type="scientific">Apolygus lucorum</name>
    <name type="common">Small green plant bug</name>
    <name type="synonym">Lygocoris lucorum</name>
    <dbReference type="NCBI Taxonomy" id="248454"/>
    <lineage>
        <taxon>Eukaryota</taxon>
        <taxon>Metazoa</taxon>
        <taxon>Ecdysozoa</taxon>
        <taxon>Arthropoda</taxon>
        <taxon>Hexapoda</taxon>
        <taxon>Insecta</taxon>
        <taxon>Pterygota</taxon>
        <taxon>Neoptera</taxon>
        <taxon>Paraneoptera</taxon>
        <taxon>Hemiptera</taxon>
        <taxon>Heteroptera</taxon>
        <taxon>Panheteroptera</taxon>
        <taxon>Cimicomorpha</taxon>
        <taxon>Miridae</taxon>
        <taxon>Mirini</taxon>
        <taxon>Apolygus</taxon>
    </lineage>
</organism>
<feature type="repeat" description="ANK" evidence="3">
    <location>
        <begin position="245"/>
        <end position="277"/>
    </location>
</feature>
<feature type="transmembrane region" description="Helical" evidence="4">
    <location>
        <begin position="838"/>
        <end position="857"/>
    </location>
</feature>
<dbReference type="Pfam" id="PF00023">
    <property type="entry name" value="Ank"/>
    <property type="match status" value="3"/>
</dbReference>
<keyword evidence="6" id="KW-1185">Reference proteome</keyword>
<feature type="transmembrane region" description="Helical" evidence="4">
    <location>
        <begin position="611"/>
        <end position="636"/>
    </location>
</feature>
<keyword evidence="4" id="KW-0472">Membrane</keyword>
<dbReference type="PROSITE" id="PS50088">
    <property type="entry name" value="ANK_REPEAT"/>
    <property type="match status" value="3"/>
</dbReference>
<dbReference type="Proteomes" id="UP000466442">
    <property type="component" value="Linkage Group LG12"/>
</dbReference>